<dbReference type="SUPFAM" id="SSF56601">
    <property type="entry name" value="beta-lactamase/transpeptidase-like"/>
    <property type="match status" value="1"/>
</dbReference>
<accession>A0AAW9I7A4</accession>
<dbReference type="GO" id="GO:0071555">
    <property type="term" value="P:cell wall organization"/>
    <property type="evidence" value="ECO:0007669"/>
    <property type="project" value="TreeGrafter"/>
</dbReference>
<dbReference type="InterPro" id="IPR001460">
    <property type="entry name" value="PCN-bd_Tpept"/>
</dbReference>
<organism evidence="2 3">
    <name type="scientific">Clostridium perfringens</name>
    <dbReference type="NCBI Taxonomy" id="1502"/>
    <lineage>
        <taxon>Bacteria</taxon>
        <taxon>Bacillati</taxon>
        <taxon>Bacillota</taxon>
        <taxon>Clostridia</taxon>
        <taxon>Eubacteriales</taxon>
        <taxon>Clostridiaceae</taxon>
        <taxon>Clostridium</taxon>
    </lineage>
</organism>
<dbReference type="InterPro" id="IPR012338">
    <property type="entry name" value="Beta-lactam/transpept-like"/>
</dbReference>
<feature type="non-terminal residue" evidence="2">
    <location>
        <position position="118"/>
    </location>
</feature>
<dbReference type="GO" id="GO:0071972">
    <property type="term" value="F:peptidoglycan L,D-transpeptidase activity"/>
    <property type="evidence" value="ECO:0007669"/>
    <property type="project" value="TreeGrafter"/>
</dbReference>
<sequence length="118" mass="12902">TIENEILLGDTGYGQGEVLTTPLQITMAYSALANEGEIMTPRLVISENKEEKVYNRAIRKEDLKELQKDFTGVIEDPNGSGHLCKIEGVNLAGKTGTAEIKSTKEDESGNENSWFVAV</sequence>
<dbReference type="AlphaFoldDB" id="A0AAW9I7A4"/>
<feature type="non-terminal residue" evidence="2">
    <location>
        <position position="1"/>
    </location>
</feature>
<feature type="domain" description="Penicillin-binding protein transpeptidase" evidence="1">
    <location>
        <begin position="5"/>
        <end position="117"/>
    </location>
</feature>
<gene>
    <name evidence="2" type="ORF">GNF68_18445</name>
</gene>
<dbReference type="InterPro" id="IPR050515">
    <property type="entry name" value="Beta-lactam/transpept"/>
</dbReference>
<dbReference type="GO" id="GO:0008658">
    <property type="term" value="F:penicillin binding"/>
    <property type="evidence" value="ECO:0007669"/>
    <property type="project" value="InterPro"/>
</dbReference>
<dbReference type="PANTHER" id="PTHR30627">
    <property type="entry name" value="PEPTIDOGLYCAN D,D-TRANSPEPTIDASE"/>
    <property type="match status" value="1"/>
</dbReference>
<dbReference type="GO" id="GO:0005886">
    <property type="term" value="C:plasma membrane"/>
    <property type="evidence" value="ECO:0007669"/>
    <property type="project" value="TreeGrafter"/>
</dbReference>
<dbReference type="RefSeq" id="WP_322396076.1">
    <property type="nucleotide sequence ID" value="NZ_WNUI01000942.1"/>
</dbReference>
<reference evidence="2" key="1">
    <citation type="submission" date="2019-11" db="EMBL/GenBank/DDBJ databases">
        <title>Characterization of Clostridium perfringens isolates from swine manure treated agricultural soils.</title>
        <authorList>
            <person name="Wushke S.T."/>
        </authorList>
    </citation>
    <scope>NUCLEOTIDE SEQUENCE</scope>
    <source>
        <strain evidence="2">X94</strain>
    </source>
</reference>
<dbReference type="PANTHER" id="PTHR30627:SF25">
    <property type="entry name" value="PENICILLIN-BINDING PROTEIN 3"/>
    <property type="match status" value="1"/>
</dbReference>
<dbReference type="Gene3D" id="3.40.710.10">
    <property type="entry name" value="DD-peptidase/beta-lactamase superfamily"/>
    <property type="match status" value="1"/>
</dbReference>
<dbReference type="Proteomes" id="UP001288778">
    <property type="component" value="Unassembled WGS sequence"/>
</dbReference>
<comment type="caution">
    <text evidence="2">The sequence shown here is derived from an EMBL/GenBank/DDBJ whole genome shotgun (WGS) entry which is preliminary data.</text>
</comment>
<evidence type="ECO:0000313" key="2">
    <source>
        <dbReference type="EMBL" id="MDZ4910929.1"/>
    </source>
</evidence>
<dbReference type="Pfam" id="PF00905">
    <property type="entry name" value="Transpeptidase"/>
    <property type="match status" value="1"/>
</dbReference>
<evidence type="ECO:0000313" key="3">
    <source>
        <dbReference type="Proteomes" id="UP001288778"/>
    </source>
</evidence>
<proteinExistence type="predicted"/>
<protein>
    <submittedName>
        <fullName evidence="2">Penicillin-binding transpeptidase domain-containing protein</fullName>
    </submittedName>
</protein>
<dbReference type="EMBL" id="WNUI01000942">
    <property type="protein sequence ID" value="MDZ4910929.1"/>
    <property type="molecule type" value="Genomic_DNA"/>
</dbReference>
<name>A0AAW9I7A4_CLOPF</name>
<evidence type="ECO:0000259" key="1">
    <source>
        <dbReference type="Pfam" id="PF00905"/>
    </source>
</evidence>